<feature type="transmembrane region" description="Helical" evidence="7">
    <location>
        <begin position="459"/>
        <end position="476"/>
    </location>
</feature>
<comment type="subcellular location">
    <subcellularLocation>
        <location evidence="1">Cell membrane</location>
        <topology evidence="1">Multi-pass membrane protein</topology>
    </subcellularLocation>
</comment>
<keyword evidence="10" id="KW-1185">Reference proteome</keyword>
<keyword evidence="3" id="KW-1003">Cell membrane</keyword>
<evidence type="ECO:0000256" key="3">
    <source>
        <dbReference type="ARBA" id="ARBA00022475"/>
    </source>
</evidence>
<evidence type="ECO:0000256" key="7">
    <source>
        <dbReference type="SAM" id="Phobius"/>
    </source>
</evidence>
<dbReference type="Proteomes" id="UP001481413">
    <property type="component" value="Unassembled WGS sequence"/>
</dbReference>
<proteinExistence type="predicted"/>
<feature type="transmembrane region" description="Helical" evidence="7">
    <location>
        <begin position="109"/>
        <end position="130"/>
    </location>
</feature>
<feature type="transmembrane region" description="Helical" evidence="7">
    <location>
        <begin position="243"/>
        <end position="267"/>
    </location>
</feature>
<evidence type="ECO:0000256" key="1">
    <source>
        <dbReference type="ARBA" id="ARBA00004651"/>
    </source>
</evidence>
<evidence type="ECO:0000256" key="6">
    <source>
        <dbReference type="ARBA" id="ARBA00023136"/>
    </source>
</evidence>
<comment type="caution">
    <text evidence="9">The sequence shown here is derived from an EMBL/GenBank/DDBJ whole genome shotgun (WGS) entry which is preliminary data.</text>
</comment>
<sequence>MRDTRSTGAGLRTLSLWFALVAIIALFFADIFLYQPDPWIELSRIGTGMVTPYWPDVSELAISALHTISFALLGVAVSACLGVLLAMWFHRRVVRVFSAVIRSVHEIFWGLLFMQVFGLSALTGLLAIIIPFSGIFAKVFADIFHQQPATAVNTMGQADRLSRFIYGWIPQAWPALSSYVRYRFECALRSSAILGFIGLPTLGFHLETAFRQGDYSEAAAVFWVFLLIIGTVRFWLYKRFLPFYLLAAIFLLPEMPPVNASFIWQFFTQDLWPVPFQQGDLSGTLSWCGRVVSDEVIPALIQTIAITQAALVLSGVLALMWYPFASRWLVGRFSLIGRFKLLVLRSIPELMLAYLFMLLFGPSALPAIFALALHNGGLIAFLLANHSEDAADNQRIDSASGVVRYFYQDLPQRYPAFLALLFYRWEVIMRESAIMGVLGIATLGFFIDSAFEEIRFDKAFFLILVAAMLNVVVDSVSRRVRRAAGLTTPRM</sequence>
<dbReference type="RefSeq" id="WP_353294198.1">
    <property type="nucleotide sequence ID" value="NZ_BAABWH010000003.1"/>
</dbReference>
<dbReference type="InterPro" id="IPR035906">
    <property type="entry name" value="MetI-like_sf"/>
</dbReference>
<dbReference type="Gene3D" id="1.10.3720.10">
    <property type="entry name" value="MetI-like"/>
    <property type="match status" value="2"/>
</dbReference>
<keyword evidence="2" id="KW-0813">Transport</keyword>
<gene>
    <name evidence="9" type="primary">phnE</name>
    <name evidence="9" type="ORF">NBRC116585_13840</name>
</gene>
<name>A0ABP9ZYN3_9GAMM</name>
<organism evidence="9 10">
    <name type="scientific">Thalassolituus maritimus</name>
    <dbReference type="NCBI Taxonomy" id="484498"/>
    <lineage>
        <taxon>Bacteria</taxon>
        <taxon>Pseudomonadati</taxon>
        <taxon>Pseudomonadota</taxon>
        <taxon>Gammaproteobacteria</taxon>
        <taxon>Oceanospirillales</taxon>
        <taxon>Oceanospirillaceae</taxon>
        <taxon>Thalassolituus</taxon>
    </lineage>
</organism>
<keyword evidence="5 7" id="KW-1133">Transmembrane helix</keyword>
<evidence type="ECO:0000256" key="5">
    <source>
        <dbReference type="ARBA" id="ARBA00022989"/>
    </source>
</evidence>
<evidence type="ECO:0000256" key="4">
    <source>
        <dbReference type="ARBA" id="ARBA00022692"/>
    </source>
</evidence>
<accession>A0ABP9ZYN3</accession>
<feature type="domain" description="ABC transmembrane type-1" evidence="8">
    <location>
        <begin position="64"/>
        <end position="236"/>
    </location>
</feature>
<evidence type="ECO:0000313" key="9">
    <source>
        <dbReference type="EMBL" id="GAA6145266.1"/>
    </source>
</evidence>
<dbReference type="EMBL" id="BAABWH010000003">
    <property type="protein sequence ID" value="GAA6145266.1"/>
    <property type="molecule type" value="Genomic_DNA"/>
</dbReference>
<feature type="transmembrane region" description="Helical" evidence="7">
    <location>
        <begin position="367"/>
        <end position="385"/>
    </location>
</feature>
<reference evidence="9 10" key="1">
    <citation type="submission" date="2024-04" db="EMBL/GenBank/DDBJ databases">
        <title>Draft genome sequence of Thalassolituus maritimus NBRC 116585.</title>
        <authorList>
            <person name="Miyakawa T."/>
            <person name="Kusuya Y."/>
            <person name="Miura T."/>
        </authorList>
    </citation>
    <scope>NUCLEOTIDE SEQUENCE [LARGE SCALE GENOMIC DNA]</scope>
    <source>
        <strain evidence="9 10">5NW40-0001</strain>
    </source>
</reference>
<evidence type="ECO:0000259" key="8">
    <source>
        <dbReference type="PROSITE" id="PS50928"/>
    </source>
</evidence>
<dbReference type="PROSITE" id="PS50928">
    <property type="entry name" value="ABC_TM1"/>
    <property type="match status" value="1"/>
</dbReference>
<keyword evidence="4 7" id="KW-0812">Transmembrane</keyword>
<dbReference type="InterPro" id="IPR000515">
    <property type="entry name" value="MetI-like"/>
</dbReference>
<feature type="transmembrane region" description="Helical" evidence="7">
    <location>
        <begin position="342"/>
        <end position="361"/>
    </location>
</feature>
<feature type="transmembrane region" description="Helical" evidence="7">
    <location>
        <begin position="299"/>
        <end position="322"/>
    </location>
</feature>
<feature type="transmembrane region" description="Helical" evidence="7">
    <location>
        <begin position="427"/>
        <end position="447"/>
    </location>
</feature>
<feature type="transmembrane region" description="Helical" evidence="7">
    <location>
        <begin position="14"/>
        <end position="34"/>
    </location>
</feature>
<dbReference type="PANTHER" id="PTHR30043">
    <property type="entry name" value="PHOSPHONATES TRANSPORT SYSTEM PERMEASE PROTEIN"/>
    <property type="match status" value="1"/>
</dbReference>
<feature type="transmembrane region" description="Helical" evidence="7">
    <location>
        <begin position="218"/>
        <end position="236"/>
    </location>
</feature>
<evidence type="ECO:0000313" key="10">
    <source>
        <dbReference type="Proteomes" id="UP001481413"/>
    </source>
</evidence>
<evidence type="ECO:0000256" key="2">
    <source>
        <dbReference type="ARBA" id="ARBA00022448"/>
    </source>
</evidence>
<dbReference type="SUPFAM" id="SSF161098">
    <property type="entry name" value="MetI-like"/>
    <property type="match status" value="2"/>
</dbReference>
<protein>
    <submittedName>
        <fullName evidence="9">Phosphonate ABC transporter, permease protein PhnE</fullName>
    </submittedName>
</protein>
<keyword evidence="6 7" id="KW-0472">Membrane</keyword>
<feature type="transmembrane region" description="Helical" evidence="7">
    <location>
        <begin position="68"/>
        <end position="89"/>
    </location>
</feature>
<dbReference type="PANTHER" id="PTHR30043:SF1">
    <property type="entry name" value="ABC TRANSPORT SYSTEM PERMEASE PROTEIN P69"/>
    <property type="match status" value="1"/>
</dbReference>